<comment type="caution">
    <text evidence="2">The sequence shown here is derived from an EMBL/GenBank/DDBJ whole genome shotgun (WGS) entry which is preliminary data.</text>
</comment>
<dbReference type="AlphaFoldDB" id="A0A7J7U590"/>
<evidence type="ECO:0000256" key="1">
    <source>
        <dbReference type="SAM" id="MobiDB-lite"/>
    </source>
</evidence>
<protein>
    <submittedName>
        <fullName evidence="2">Uncharacterized protein</fullName>
    </submittedName>
</protein>
<proteinExistence type="predicted"/>
<reference evidence="2 3" key="1">
    <citation type="journal article" date="2020" name="Nature">
        <title>Six reference-quality genomes reveal evolution of bat adaptations.</title>
        <authorList>
            <person name="Jebb D."/>
            <person name="Huang Z."/>
            <person name="Pippel M."/>
            <person name="Hughes G.M."/>
            <person name="Lavrichenko K."/>
            <person name="Devanna P."/>
            <person name="Winkler S."/>
            <person name="Jermiin L.S."/>
            <person name="Skirmuntt E.C."/>
            <person name="Katzourakis A."/>
            <person name="Burkitt-Gray L."/>
            <person name="Ray D.A."/>
            <person name="Sullivan K.A.M."/>
            <person name="Roscito J.G."/>
            <person name="Kirilenko B.M."/>
            <person name="Davalos L.M."/>
            <person name="Corthals A.P."/>
            <person name="Power M.L."/>
            <person name="Jones G."/>
            <person name="Ransome R.D."/>
            <person name="Dechmann D.K.N."/>
            <person name="Locatelli A.G."/>
            <person name="Puechmaille S.J."/>
            <person name="Fedrigo O."/>
            <person name="Jarvis E.D."/>
            <person name="Hiller M."/>
            <person name="Vernes S.C."/>
            <person name="Myers E.W."/>
            <person name="Teeling E.C."/>
        </authorList>
    </citation>
    <scope>NUCLEOTIDE SEQUENCE [LARGE SCALE GENOMIC DNA]</scope>
    <source>
        <strain evidence="2">MMyoMyo1</strain>
        <tissue evidence="2">Flight muscle</tissue>
    </source>
</reference>
<organism evidence="2 3">
    <name type="scientific">Myotis myotis</name>
    <name type="common">Greater mouse-eared bat</name>
    <name type="synonym">Vespertilio myotis</name>
    <dbReference type="NCBI Taxonomy" id="51298"/>
    <lineage>
        <taxon>Eukaryota</taxon>
        <taxon>Metazoa</taxon>
        <taxon>Chordata</taxon>
        <taxon>Craniata</taxon>
        <taxon>Vertebrata</taxon>
        <taxon>Euteleostomi</taxon>
        <taxon>Mammalia</taxon>
        <taxon>Eutheria</taxon>
        <taxon>Laurasiatheria</taxon>
        <taxon>Chiroptera</taxon>
        <taxon>Yangochiroptera</taxon>
        <taxon>Vespertilionidae</taxon>
        <taxon>Myotis</taxon>
    </lineage>
</organism>
<gene>
    <name evidence="2" type="ORF">mMyoMyo1_008832</name>
</gene>
<keyword evidence="3" id="KW-1185">Reference proteome</keyword>
<evidence type="ECO:0000313" key="3">
    <source>
        <dbReference type="Proteomes" id="UP000527355"/>
    </source>
</evidence>
<dbReference type="EMBL" id="JABWUV010000014">
    <property type="protein sequence ID" value="KAF6308040.1"/>
    <property type="molecule type" value="Genomic_DNA"/>
</dbReference>
<accession>A0A7J7U590</accession>
<feature type="region of interest" description="Disordered" evidence="1">
    <location>
        <begin position="50"/>
        <end position="84"/>
    </location>
</feature>
<name>A0A7J7U590_MYOMY</name>
<dbReference type="Proteomes" id="UP000527355">
    <property type="component" value="Unassembled WGS sequence"/>
</dbReference>
<evidence type="ECO:0000313" key="2">
    <source>
        <dbReference type="EMBL" id="KAF6308040.1"/>
    </source>
</evidence>
<sequence length="149" mass="16039">MLKAHSSWDQVRGTLRPMRPLFGAFQTRDYPVHPTQALISSAELSPFLARTGREAAAGSQGPQRPVQAERRQVGVAPHSSPGIHTTSSFTTVKCLAKAQCSQEVGSHTEQQSPGPEANCWPCPQGPAPFPVQCPCWDDQHLNGTGKDGI</sequence>